<proteinExistence type="predicted"/>
<feature type="region of interest" description="Disordered" evidence="1">
    <location>
        <begin position="69"/>
        <end position="88"/>
    </location>
</feature>
<accession>A0A5B6X0X2</accession>
<keyword evidence="3" id="KW-1185">Reference proteome</keyword>
<evidence type="ECO:0000256" key="1">
    <source>
        <dbReference type="SAM" id="MobiDB-lite"/>
    </source>
</evidence>
<dbReference type="Proteomes" id="UP000325315">
    <property type="component" value="Unassembled WGS sequence"/>
</dbReference>
<dbReference type="OrthoDB" id="2272416at2759"/>
<dbReference type="PANTHER" id="PTHR34482">
    <property type="entry name" value="DNA DAMAGE-INDUCIBLE PROTEIN 1-LIKE"/>
    <property type="match status" value="1"/>
</dbReference>
<dbReference type="EMBL" id="SMMG02000001">
    <property type="protein sequence ID" value="KAA3487810.1"/>
    <property type="molecule type" value="Genomic_DNA"/>
</dbReference>
<organism evidence="2 3">
    <name type="scientific">Gossypium australe</name>
    <dbReference type="NCBI Taxonomy" id="47621"/>
    <lineage>
        <taxon>Eukaryota</taxon>
        <taxon>Viridiplantae</taxon>
        <taxon>Streptophyta</taxon>
        <taxon>Embryophyta</taxon>
        <taxon>Tracheophyta</taxon>
        <taxon>Spermatophyta</taxon>
        <taxon>Magnoliopsida</taxon>
        <taxon>eudicotyledons</taxon>
        <taxon>Gunneridae</taxon>
        <taxon>Pentapetalae</taxon>
        <taxon>rosids</taxon>
        <taxon>malvids</taxon>
        <taxon>Malvales</taxon>
        <taxon>Malvaceae</taxon>
        <taxon>Malvoideae</taxon>
        <taxon>Gossypium</taxon>
    </lineage>
</organism>
<sequence length="88" mass="10162">MVEYEAEFLMLSRYARGMVASECERCVRFEDWLRDNLRVLIAPQREHEFSVLVEKVKIAEDVKHAERQNRDRERGAIRASAGGGLGPI</sequence>
<dbReference type="AlphaFoldDB" id="A0A5B6X0X2"/>
<protein>
    <submittedName>
        <fullName evidence="2">Zinc finger CCHC domain-containing 8</fullName>
    </submittedName>
</protein>
<gene>
    <name evidence="2" type="ORF">EPI10_031614</name>
</gene>
<evidence type="ECO:0000313" key="2">
    <source>
        <dbReference type="EMBL" id="KAA3487810.1"/>
    </source>
</evidence>
<evidence type="ECO:0000313" key="3">
    <source>
        <dbReference type="Proteomes" id="UP000325315"/>
    </source>
</evidence>
<dbReference type="PANTHER" id="PTHR34482:SF36">
    <property type="entry name" value="RETROTRANSPOSON GAG DOMAIN-CONTAINING PROTEIN"/>
    <property type="match status" value="1"/>
</dbReference>
<reference evidence="3" key="1">
    <citation type="journal article" date="2019" name="Plant Biotechnol. J.">
        <title>Genome sequencing of the Australian wild diploid species Gossypium australe highlights disease resistance and delayed gland morphogenesis.</title>
        <authorList>
            <person name="Cai Y."/>
            <person name="Cai X."/>
            <person name="Wang Q."/>
            <person name="Wang P."/>
            <person name="Zhang Y."/>
            <person name="Cai C."/>
            <person name="Xu Y."/>
            <person name="Wang K."/>
            <person name="Zhou Z."/>
            <person name="Wang C."/>
            <person name="Geng S."/>
            <person name="Li B."/>
            <person name="Dong Q."/>
            <person name="Hou Y."/>
            <person name="Wang H."/>
            <person name="Ai P."/>
            <person name="Liu Z."/>
            <person name="Yi F."/>
            <person name="Sun M."/>
            <person name="An G."/>
            <person name="Cheng J."/>
            <person name="Zhang Y."/>
            <person name="Shi Q."/>
            <person name="Xie Y."/>
            <person name="Shi X."/>
            <person name="Chang Y."/>
            <person name="Huang F."/>
            <person name="Chen Y."/>
            <person name="Hong S."/>
            <person name="Mi L."/>
            <person name="Sun Q."/>
            <person name="Zhang L."/>
            <person name="Zhou B."/>
            <person name="Peng R."/>
            <person name="Zhang X."/>
            <person name="Liu F."/>
        </authorList>
    </citation>
    <scope>NUCLEOTIDE SEQUENCE [LARGE SCALE GENOMIC DNA]</scope>
    <source>
        <strain evidence="3">cv. PA1801</strain>
    </source>
</reference>
<comment type="caution">
    <text evidence="2">The sequence shown here is derived from an EMBL/GenBank/DDBJ whole genome shotgun (WGS) entry which is preliminary data.</text>
</comment>
<name>A0A5B6X0X2_9ROSI</name>